<dbReference type="PANTHER" id="PTHR47282">
    <property type="entry name" value="PGC-1 AND ERR-INDUCED REGULATOR IN MUSCLE PROTEIN 1"/>
    <property type="match status" value="1"/>
</dbReference>
<evidence type="ECO:0000313" key="3">
    <source>
        <dbReference type="Proteomes" id="UP000693946"/>
    </source>
</evidence>
<evidence type="ECO:0008006" key="4">
    <source>
        <dbReference type="Google" id="ProtNLM"/>
    </source>
</evidence>
<dbReference type="GO" id="GO:0005634">
    <property type="term" value="C:nucleus"/>
    <property type="evidence" value="ECO:0007669"/>
    <property type="project" value="TreeGrafter"/>
</dbReference>
<dbReference type="InterPro" id="IPR043442">
    <property type="entry name" value="Perm1"/>
</dbReference>
<dbReference type="GO" id="GO:0005737">
    <property type="term" value="C:cytoplasm"/>
    <property type="evidence" value="ECO:0007669"/>
    <property type="project" value="TreeGrafter"/>
</dbReference>
<organism evidence="2 3">
    <name type="scientific">Solea senegalensis</name>
    <name type="common">Senegalese sole</name>
    <dbReference type="NCBI Taxonomy" id="28829"/>
    <lineage>
        <taxon>Eukaryota</taxon>
        <taxon>Metazoa</taxon>
        <taxon>Chordata</taxon>
        <taxon>Craniata</taxon>
        <taxon>Vertebrata</taxon>
        <taxon>Euteleostomi</taxon>
        <taxon>Actinopterygii</taxon>
        <taxon>Neopterygii</taxon>
        <taxon>Teleostei</taxon>
        <taxon>Neoteleostei</taxon>
        <taxon>Acanthomorphata</taxon>
        <taxon>Carangaria</taxon>
        <taxon>Pleuronectiformes</taxon>
        <taxon>Pleuronectoidei</taxon>
        <taxon>Soleidae</taxon>
        <taxon>Solea</taxon>
    </lineage>
</organism>
<feature type="compositionally biased region" description="Polar residues" evidence="1">
    <location>
        <begin position="273"/>
        <end position="290"/>
    </location>
</feature>
<proteinExistence type="predicted"/>
<dbReference type="GO" id="GO:0006355">
    <property type="term" value="P:regulation of DNA-templated transcription"/>
    <property type="evidence" value="ECO:0007669"/>
    <property type="project" value="InterPro"/>
</dbReference>
<evidence type="ECO:0000256" key="1">
    <source>
        <dbReference type="SAM" id="MobiDB-lite"/>
    </source>
</evidence>
<feature type="compositionally biased region" description="Polar residues" evidence="1">
    <location>
        <begin position="55"/>
        <end position="78"/>
    </location>
</feature>
<feature type="compositionally biased region" description="Basic residues" evidence="1">
    <location>
        <begin position="198"/>
        <end position="219"/>
    </location>
</feature>
<feature type="region of interest" description="Disordered" evidence="1">
    <location>
        <begin position="30"/>
        <end position="78"/>
    </location>
</feature>
<reference evidence="2 3" key="1">
    <citation type="journal article" date="2021" name="Sci. Rep.">
        <title>Chromosome anchoring in Senegalese sole (Solea senegalensis) reveals sex-associated markers and genome rearrangements in flatfish.</title>
        <authorList>
            <person name="Guerrero-Cozar I."/>
            <person name="Gomez-Garrido J."/>
            <person name="Berbel C."/>
            <person name="Martinez-Blanch J.F."/>
            <person name="Alioto T."/>
            <person name="Claros M.G."/>
            <person name="Gagnaire P.A."/>
            <person name="Manchado M."/>
        </authorList>
    </citation>
    <scope>NUCLEOTIDE SEQUENCE [LARGE SCALE GENOMIC DNA]</scope>
    <source>
        <strain evidence="2">Sse05_10M</strain>
    </source>
</reference>
<evidence type="ECO:0000313" key="2">
    <source>
        <dbReference type="EMBL" id="KAG7495071.1"/>
    </source>
</evidence>
<dbReference type="Proteomes" id="UP000693946">
    <property type="component" value="Linkage Group LG4"/>
</dbReference>
<dbReference type="GO" id="GO:0014850">
    <property type="term" value="P:response to muscle activity"/>
    <property type="evidence" value="ECO:0007669"/>
    <property type="project" value="TreeGrafter"/>
</dbReference>
<accession>A0AAV6QN54</accession>
<feature type="region of interest" description="Disordered" evidence="1">
    <location>
        <begin position="198"/>
        <end position="326"/>
    </location>
</feature>
<feature type="compositionally biased region" description="Low complexity" evidence="1">
    <location>
        <begin position="44"/>
        <end position="54"/>
    </location>
</feature>
<feature type="region of interest" description="Disordered" evidence="1">
    <location>
        <begin position="154"/>
        <end position="176"/>
    </location>
</feature>
<dbReference type="EMBL" id="JAGKHQ010000016">
    <property type="protein sequence ID" value="KAG7495071.1"/>
    <property type="molecule type" value="Genomic_DNA"/>
</dbReference>
<feature type="compositionally biased region" description="Polar residues" evidence="1">
    <location>
        <begin position="299"/>
        <end position="326"/>
    </location>
</feature>
<feature type="region of interest" description="Disordered" evidence="1">
    <location>
        <begin position="539"/>
        <end position="614"/>
    </location>
</feature>
<keyword evidence="3" id="KW-1185">Reference proteome</keyword>
<feature type="compositionally biased region" description="Basic and acidic residues" evidence="1">
    <location>
        <begin position="233"/>
        <end position="243"/>
    </location>
</feature>
<gene>
    <name evidence="2" type="ORF">JOB18_043561</name>
</gene>
<dbReference type="PANTHER" id="PTHR47282:SF1">
    <property type="entry name" value="PGC-1 AND ERR-INDUCED REGULATOR IN MUSCLE PROTEIN 1"/>
    <property type="match status" value="1"/>
</dbReference>
<feature type="compositionally biased region" description="Polar residues" evidence="1">
    <location>
        <begin position="244"/>
        <end position="265"/>
    </location>
</feature>
<name>A0AAV6QN54_SOLSE</name>
<comment type="caution">
    <text evidence="2">The sequence shown here is derived from an EMBL/GenBank/DDBJ whole genome shotgun (WGS) entry which is preliminary data.</text>
</comment>
<dbReference type="AlphaFoldDB" id="A0AAV6QN54"/>
<sequence>MDDLDHSMRIAEFDWSSFYDESEECVSLQPALACPDDLSDSDESLNSSSVSGSSQQETQQNAEVDSDVTESNSAGCNCTESSLKLGESGAHVTGATQVDCPAGNTLGTKEAHLKNVEEVTEDRSDNMNTLGAECSEASITRDNVQQENAKYEPNPLHVKEPHTTEGAVSDSGSHVPARAEKERWFVTVDYTPVRPRARAPTVKKKRRQKKTCKISHTRCHRQEMSPEEEEDTAGGRDTERVRFTESNPDLSHTSGWRQSADTNPDSCEEDTVSESSVHFSKENLSATQADKNIPKPGRSASTTTSHDTFTSKALSRAQSAESDEFSSIHSCDSESYLTAAESAEEALHLLTGESLQPVDVMQLSERQMHSFHRDLSHVVAAVNRDSDECTVDARRALTFPSAGQRANEMPDDNSTCDINTHGVGPRVRSDAPGVQKHDINPASCGSSSGDQLSPVPDLIVTPCPVADSPETYARPVFAISAFWNEMEKVTINDILQLRMSRDTPPRGTDQTVTENVDEIRHSPLVDRGLVELSDAADSDYFTQPDESKPERSSCECFSTSDFEEEEEEYWQFVGTSGNSTPDPLGKSQERTSDSSLLSYEEEDESMSSEGTQTPVPLENFACFQGQGLAWPGQMTKSKSMHNVQALIKEDATDPLGNDESTVLRDKNCPETLAPALFLSRYDPDVLDEHFPEVLEYFFTEDKTNNNESGCITVYNPDELSVAPVFDYSLCPLRDDVPPLSFLLDSLCSDDKPIPIFSCCPPTIREITLPKPDYVFLRTEEEEGVVMDDFSPIRVVSCCFVQADQCGTRATAAGGSYSWKTVLNMREFGLRGRGSIWGRTSGTWMFPPDSEKLEGKVLALTVQPSILETKKTARQEGIFSTLKQSDMCLVCIAFASWVLRSSDPENADTWKAALLANVSALSAIQYLRHYVKRRPRQDDP</sequence>
<protein>
    <recommendedName>
        <fullName evidence="4">PGC-1 and ERR-induced regulator in muscle protein 1</fullName>
    </recommendedName>
</protein>